<dbReference type="Gene3D" id="3.40.50.150">
    <property type="entry name" value="Vaccinia Virus protein VP39"/>
    <property type="match status" value="1"/>
</dbReference>
<dbReference type="GO" id="GO:0008168">
    <property type="term" value="F:methyltransferase activity"/>
    <property type="evidence" value="ECO:0007669"/>
    <property type="project" value="UniProtKB-KW"/>
</dbReference>
<evidence type="ECO:0000313" key="7">
    <source>
        <dbReference type="EMBL" id="GAA1607691.1"/>
    </source>
</evidence>
<evidence type="ECO:0000256" key="5">
    <source>
        <dbReference type="ARBA" id="ARBA00023194"/>
    </source>
</evidence>
<dbReference type="InterPro" id="IPR029063">
    <property type="entry name" value="SAM-dependent_MTases_sf"/>
</dbReference>
<reference evidence="7 8" key="1">
    <citation type="journal article" date="2019" name="Int. J. Syst. Evol. Microbiol.">
        <title>The Global Catalogue of Microorganisms (GCM) 10K type strain sequencing project: providing services to taxonomists for standard genome sequencing and annotation.</title>
        <authorList>
            <consortium name="The Broad Institute Genomics Platform"/>
            <consortium name="The Broad Institute Genome Sequencing Center for Infectious Disease"/>
            <person name="Wu L."/>
            <person name="Ma J."/>
        </authorList>
    </citation>
    <scope>NUCLEOTIDE SEQUENCE [LARGE SCALE GENOMIC DNA]</scope>
    <source>
        <strain evidence="7 8">JCM 15572</strain>
    </source>
</reference>
<evidence type="ECO:0000256" key="1">
    <source>
        <dbReference type="ARBA" id="ARBA00004792"/>
    </source>
</evidence>
<evidence type="ECO:0000259" key="6">
    <source>
        <dbReference type="Pfam" id="PF17843"/>
    </source>
</evidence>
<dbReference type="Proteomes" id="UP001501705">
    <property type="component" value="Unassembled WGS sequence"/>
</dbReference>
<evidence type="ECO:0000256" key="3">
    <source>
        <dbReference type="ARBA" id="ARBA00022679"/>
    </source>
</evidence>
<name>A0ABN2EM99_9ACTN</name>
<dbReference type="Pfam" id="PF17843">
    <property type="entry name" value="MycE_N"/>
    <property type="match status" value="1"/>
</dbReference>
<gene>
    <name evidence="7" type="ORF">GCM10009804_74550</name>
</gene>
<sequence length="391" mass="43474">MHLKPWGHIESLVTEVCGDRTRLTDLVLRIGLDATMDVIVDELRLHCDCAPDQTFEVQLDVECRDQRATRVLTLTSAGLSTRTGWEGATAVTIRFEAVELLRALFGPPNLKGLAAGEISWSKAFRAGATDIGADPKSVAERWDRRWKPPTAALHAVFAPFFRRDGILGDLSVRFGSDKWAGLHWYTQHYERHFERLRYEPVRLLEIGIGGYHDPHLGGASLQMWQRYFPRGLIYGLDVFEKPGVFGPRIRAVQGDQGDAEFLDELGRQLGPFDIVIDDGSHLNDHVRTSFQALFPHVSTTGVYVIEDLESSYLPRLGGDDKNLDNPATSMGLLKLLADEVNQEEFTRAGSRTSGSAGWITGIHLYHNLAFVEKGRNVEGSVAELGHGMTLG</sequence>
<protein>
    <submittedName>
        <fullName evidence="7">Class I SAM-dependent methyltransferase</fullName>
    </submittedName>
</protein>
<organism evidence="7 8">
    <name type="scientific">Kribbella hippodromi</name>
    <dbReference type="NCBI Taxonomy" id="434347"/>
    <lineage>
        <taxon>Bacteria</taxon>
        <taxon>Bacillati</taxon>
        <taxon>Actinomycetota</taxon>
        <taxon>Actinomycetes</taxon>
        <taxon>Propionibacteriales</taxon>
        <taxon>Kribbellaceae</taxon>
        <taxon>Kribbella</taxon>
    </lineage>
</organism>
<keyword evidence="3" id="KW-0808">Transferase</keyword>
<dbReference type="GO" id="GO:0032259">
    <property type="term" value="P:methylation"/>
    <property type="evidence" value="ECO:0007669"/>
    <property type="project" value="UniProtKB-KW"/>
</dbReference>
<dbReference type="Gene3D" id="3.30.1050.30">
    <property type="match status" value="1"/>
</dbReference>
<keyword evidence="8" id="KW-1185">Reference proteome</keyword>
<keyword evidence="2 7" id="KW-0489">Methyltransferase</keyword>
<feature type="domain" description="Methyltransferase MycE N-terminal" evidence="6">
    <location>
        <begin position="11"/>
        <end position="109"/>
    </location>
</feature>
<keyword evidence="5" id="KW-0045">Antibiotic biosynthesis</keyword>
<evidence type="ECO:0000313" key="8">
    <source>
        <dbReference type="Proteomes" id="UP001501705"/>
    </source>
</evidence>
<keyword evidence="4" id="KW-0949">S-adenosyl-L-methionine</keyword>
<dbReference type="RefSeq" id="WP_344241552.1">
    <property type="nucleotide sequence ID" value="NZ_BAAAPH010000042.1"/>
</dbReference>
<comment type="caution">
    <text evidence="7">The sequence shown here is derived from an EMBL/GenBank/DDBJ whole genome shotgun (WGS) entry which is preliminary data.</text>
</comment>
<comment type="pathway">
    <text evidence="1">Antibiotic biosynthesis.</text>
</comment>
<dbReference type="EMBL" id="BAAAPH010000042">
    <property type="protein sequence ID" value="GAA1607691.1"/>
    <property type="molecule type" value="Genomic_DNA"/>
</dbReference>
<dbReference type="SUPFAM" id="SSF53335">
    <property type="entry name" value="S-adenosyl-L-methionine-dependent methyltransferases"/>
    <property type="match status" value="1"/>
</dbReference>
<accession>A0ABN2EM99</accession>
<dbReference type="InterPro" id="IPR040800">
    <property type="entry name" value="MycE_N"/>
</dbReference>
<evidence type="ECO:0000256" key="2">
    <source>
        <dbReference type="ARBA" id="ARBA00022603"/>
    </source>
</evidence>
<proteinExistence type="predicted"/>
<evidence type="ECO:0000256" key="4">
    <source>
        <dbReference type="ARBA" id="ARBA00022691"/>
    </source>
</evidence>